<evidence type="ECO:0000313" key="2">
    <source>
        <dbReference type="Proteomes" id="UP000606900"/>
    </source>
</evidence>
<reference evidence="1" key="1">
    <citation type="submission" date="2020-10" db="EMBL/GenBank/DDBJ databases">
        <title>Dehalococcoides mccartyi of a TCE/Cr reducing biochatode.</title>
        <authorList>
            <person name="Matturro B."/>
        </authorList>
    </citation>
    <scope>NUCLEOTIDE SEQUENCE</scope>
    <source>
        <strain evidence="1">Bin2</strain>
    </source>
</reference>
<protein>
    <submittedName>
        <fullName evidence="1">Glycosyltransferase family 2 protein</fullName>
    </submittedName>
</protein>
<gene>
    <name evidence="1" type="ORF">ISP06_02745</name>
</gene>
<dbReference type="SUPFAM" id="SSF53448">
    <property type="entry name" value="Nucleotide-diphospho-sugar transferases"/>
    <property type="match status" value="1"/>
</dbReference>
<comment type="caution">
    <text evidence="1">The sequence shown here is derived from an EMBL/GenBank/DDBJ whole genome shotgun (WGS) entry which is preliminary data.</text>
</comment>
<accession>A0A843AKM9</accession>
<keyword evidence="1" id="KW-0808">Transferase</keyword>
<organism evidence="1 2">
    <name type="scientific">Methanobacterium formicicum</name>
    <dbReference type="NCBI Taxonomy" id="2162"/>
    <lineage>
        <taxon>Archaea</taxon>
        <taxon>Methanobacteriati</taxon>
        <taxon>Methanobacteriota</taxon>
        <taxon>Methanomada group</taxon>
        <taxon>Methanobacteria</taxon>
        <taxon>Methanobacteriales</taxon>
        <taxon>Methanobacteriaceae</taxon>
        <taxon>Methanobacterium</taxon>
    </lineage>
</organism>
<dbReference type="AlphaFoldDB" id="A0A843AKM9"/>
<evidence type="ECO:0000313" key="1">
    <source>
        <dbReference type="EMBL" id="MBF4474376.1"/>
    </source>
</evidence>
<dbReference type="InterPro" id="IPR029044">
    <property type="entry name" value="Nucleotide-diphossugar_trans"/>
</dbReference>
<dbReference type="Proteomes" id="UP000606900">
    <property type="component" value="Unassembled WGS sequence"/>
</dbReference>
<proteinExistence type="predicted"/>
<dbReference type="Gene3D" id="3.90.550.10">
    <property type="entry name" value="Spore Coat Polysaccharide Biosynthesis Protein SpsA, Chain A"/>
    <property type="match status" value="1"/>
</dbReference>
<dbReference type="RefSeq" id="WP_276698390.1">
    <property type="nucleotide sequence ID" value="NZ_JADIIL010000013.1"/>
</dbReference>
<dbReference type="GO" id="GO:0016740">
    <property type="term" value="F:transferase activity"/>
    <property type="evidence" value="ECO:0007669"/>
    <property type="project" value="UniProtKB-KW"/>
</dbReference>
<dbReference type="EMBL" id="JADIIL010000013">
    <property type="protein sequence ID" value="MBF4474376.1"/>
    <property type="molecule type" value="Genomic_DNA"/>
</dbReference>
<sequence length="275" mass="32971">MPKKYDLTIAYRIYPKISKNPIVFNKDKYKLSELCLRSLKKSLGDLKVKMIVLLDNCPSEYSDLFKRYFDPDDLELIHLEGVGNLKTFSMQIEILLDQKFSDVVYFAEDDYYYLPNQFSEMINFLIKSDDVDFVSPFDHIDYYKYNFHNYNSKIKFCEKKHWRTVATTCLTFLTTKETLKNTQNIFKSYTRGNYDTSIWASLTKYNIFNPFKLLRYQEKPYFIGVFFKSWRYSVIQNFFGKRWSLWTPIPTIATHVETEDVSPTLEWSKIIEEKQ</sequence>
<name>A0A843AKM9_METFO</name>